<evidence type="ECO:0000256" key="1">
    <source>
        <dbReference type="SAM" id="MobiDB-lite"/>
    </source>
</evidence>
<dbReference type="Proteomes" id="UP000265520">
    <property type="component" value="Unassembled WGS sequence"/>
</dbReference>
<accession>A0A392NL79</accession>
<feature type="compositionally biased region" description="Low complexity" evidence="1">
    <location>
        <begin position="7"/>
        <end position="20"/>
    </location>
</feature>
<keyword evidence="3" id="KW-1185">Reference proteome</keyword>
<sequence length="97" mass="10826">MIKAPISQSLNPSPSSKLSNSCTTLDEKGFLHFRSDENLTRLGINGRIWIKDGDFGVNDDERCFKGTPQPLLAELAIPRWATTNRNSYCFPSPSEQP</sequence>
<organism evidence="2 3">
    <name type="scientific">Trifolium medium</name>
    <dbReference type="NCBI Taxonomy" id="97028"/>
    <lineage>
        <taxon>Eukaryota</taxon>
        <taxon>Viridiplantae</taxon>
        <taxon>Streptophyta</taxon>
        <taxon>Embryophyta</taxon>
        <taxon>Tracheophyta</taxon>
        <taxon>Spermatophyta</taxon>
        <taxon>Magnoliopsida</taxon>
        <taxon>eudicotyledons</taxon>
        <taxon>Gunneridae</taxon>
        <taxon>Pentapetalae</taxon>
        <taxon>rosids</taxon>
        <taxon>fabids</taxon>
        <taxon>Fabales</taxon>
        <taxon>Fabaceae</taxon>
        <taxon>Papilionoideae</taxon>
        <taxon>50 kb inversion clade</taxon>
        <taxon>NPAAA clade</taxon>
        <taxon>Hologalegina</taxon>
        <taxon>IRL clade</taxon>
        <taxon>Trifolieae</taxon>
        <taxon>Trifolium</taxon>
    </lineage>
</organism>
<dbReference type="AlphaFoldDB" id="A0A392NL79"/>
<reference evidence="2 3" key="1">
    <citation type="journal article" date="2018" name="Front. Plant Sci.">
        <title>Red Clover (Trifolium pratense) and Zigzag Clover (T. medium) - A Picture of Genomic Similarities and Differences.</title>
        <authorList>
            <person name="Dluhosova J."/>
            <person name="Istvanek J."/>
            <person name="Nedelnik J."/>
            <person name="Repkova J."/>
        </authorList>
    </citation>
    <scope>NUCLEOTIDE SEQUENCE [LARGE SCALE GENOMIC DNA]</scope>
    <source>
        <strain evidence="3">cv. 10/8</strain>
        <tissue evidence="2">Leaf</tissue>
    </source>
</reference>
<evidence type="ECO:0000313" key="3">
    <source>
        <dbReference type="Proteomes" id="UP000265520"/>
    </source>
</evidence>
<dbReference type="EMBL" id="LXQA010041910">
    <property type="protein sequence ID" value="MCH99989.1"/>
    <property type="molecule type" value="Genomic_DNA"/>
</dbReference>
<feature type="region of interest" description="Disordered" evidence="1">
    <location>
        <begin position="1"/>
        <end position="20"/>
    </location>
</feature>
<proteinExistence type="predicted"/>
<comment type="caution">
    <text evidence="2">The sequence shown here is derived from an EMBL/GenBank/DDBJ whole genome shotgun (WGS) entry which is preliminary data.</text>
</comment>
<protein>
    <submittedName>
        <fullName evidence="2">Uncharacterized protein</fullName>
    </submittedName>
</protein>
<evidence type="ECO:0000313" key="2">
    <source>
        <dbReference type="EMBL" id="MCH99989.1"/>
    </source>
</evidence>
<name>A0A392NL79_9FABA</name>